<dbReference type="InterPro" id="IPR029058">
    <property type="entry name" value="AB_hydrolase_fold"/>
</dbReference>
<reference evidence="2 3" key="1">
    <citation type="submission" date="2015-11" db="EMBL/GenBank/DDBJ databases">
        <title>Genomic analysis of 38 Legionella species identifies large and diverse effector repertoires.</title>
        <authorList>
            <person name="Burstein D."/>
            <person name="Amaro F."/>
            <person name="Zusman T."/>
            <person name="Lifshitz Z."/>
            <person name="Cohen O."/>
            <person name="Gilbert J.A."/>
            <person name="Pupko T."/>
            <person name="Shuman H.A."/>
            <person name="Segal G."/>
        </authorList>
    </citation>
    <scope>NUCLEOTIDE SEQUENCE [LARGE SCALE GENOMIC DNA]</scope>
    <source>
        <strain evidence="2 3">ATCC 49655</strain>
    </source>
</reference>
<dbReference type="SUPFAM" id="SSF53474">
    <property type="entry name" value="alpha/beta-Hydrolases"/>
    <property type="match status" value="1"/>
</dbReference>
<dbReference type="eggNOG" id="COG1075">
    <property type="taxonomic scope" value="Bacteria"/>
</dbReference>
<dbReference type="AlphaFoldDB" id="A0A0W0YLC0"/>
<protein>
    <submittedName>
        <fullName evidence="2">Putative lipase</fullName>
    </submittedName>
</protein>
<accession>A0A0W0YLC0</accession>
<proteinExistence type="predicted"/>
<evidence type="ECO:0000313" key="3">
    <source>
        <dbReference type="Proteomes" id="UP000054600"/>
    </source>
</evidence>
<dbReference type="STRING" id="1122169.Lsha_2529"/>
<dbReference type="PATRIC" id="fig|1122169.6.peg.2918"/>
<dbReference type="InterPro" id="IPR055803">
    <property type="entry name" value="DUF7379"/>
</dbReference>
<gene>
    <name evidence="2" type="ORF">Lsha_2529</name>
</gene>
<dbReference type="EMBL" id="LNYW01000066">
    <property type="protein sequence ID" value="KTD57688.1"/>
    <property type="molecule type" value="Genomic_DNA"/>
</dbReference>
<sequence>MFEYMLDFFKSSAGVVSHVSQWLTTPPGNVVFPNPGYSKDHSSAKSISVFFIHGTADRACGGKYLAKGILSDAPDSVKEVQLLAFDHRLSGKGVVDFAEQLIQKLEQSEAEQVVLIGHSRGGLIAAYAAQEMARRKVKPEIVATVCICAPFQGSYLARKPLTFISRSVKDMHEGNAFLTLLCDDIVKNPACRYQFITGTQDYIVPKAGIIPEYVTAHPEAAARINGHSHLSIMGSARCHATIRQLLAELVVAEKSELIKTL</sequence>
<dbReference type="Gene3D" id="3.40.50.1820">
    <property type="entry name" value="alpha/beta hydrolase"/>
    <property type="match status" value="1"/>
</dbReference>
<dbReference type="Pfam" id="PF24096">
    <property type="entry name" value="DUF7379"/>
    <property type="match status" value="1"/>
</dbReference>
<evidence type="ECO:0000313" key="2">
    <source>
        <dbReference type="EMBL" id="KTD57688.1"/>
    </source>
</evidence>
<dbReference type="RefSeq" id="WP_018576745.1">
    <property type="nucleotide sequence ID" value="NZ_KB892391.1"/>
</dbReference>
<feature type="domain" description="DUF7379" evidence="1">
    <location>
        <begin position="50"/>
        <end position="159"/>
    </location>
</feature>
<evidence type="ECO:0000259" key="1">
    <source>
        <dbReference type="Pfam" id="PF24096"/>
    </source>
</evidence>
<comment type="caution">
    <text evidence="2">The sequence shown here is derived from an EMBL/GenBank/DDBJ whole genome shotgun (WGS) entry which is preliminary data.</text>
</comment>
<dbReference type="Proteomes" id="UP000054600">
    <property type="component" value="Unassembled WGS sequence"/>
</dbReference>
<organism evidence="2 3">
    <name type="scientific">Legionella shakespearei DSM 23087</name>
    <dbReference type="NCBI Taxonomy" id="1122169"/>
    <lineage>
        <taxon>Bacteria</taxon>
        <taxon>Pseudomonadati</taxon>
        <taxon>Pseudomonadota</taxon>
        <taxon>Gammaproteobacteria</taxon>
        <taxon>Legionellales</taxon>
        <taxon>Legionellaceae</taxon>
        <taxon>Legionella</taxon>
    </lineage>
</organism>
<keyword evidence="3" id="KW-1185">Reference proteome</keyword>
<name>A0A0W0YLC0_9GAMM</name>